<gene>
    <name evidence="2" type="ORF">ENG92_04825</name>
</gene>
<dbReference type="Gene3D" id="3.20.20.370">
    <property type="entry name" value="Glycoside hydrolase/deacetylase"/>
    <property type="match status" value="1"/>
</dbReference>
<protein>
    <recommendedName>
        <fullName evidence="1">NodB homology domain-containing protein</fullName>
    </recommendedName>
</protein>
<dbReference type="Proteomes" id="UP000885822">
    <property type="component" value="Unassembled WGS sequence"/>
</dbReference>
<feature type="non-terminal residue" evidence="2">
    <location>
        <position position="112"/>
    </location>
</feature>
<dbReference type="GO" id="GO:0016810">
    <property type="term" value="F:hydrolase activity, acting on carbon-nitrogen (but not peptide) bonds"/>
    <property type="evidence" value="ECO:0007669"/>
    <property type="project" value="InterPro"/>
</dbReference>
<organism evidence="2">
    <name type="scientific">Thiolapillus brandeum</name>
    <dbReference type="NCBI Taxonomy" id="1076588"/>
    <lineage>
        <taxon>Bacteria</taxon>
        <taxon>Pseudomonadati</taxon>
        <taxon>Pseudomonadota</taxon>
        <taxon>Gammaproteobacteria</taxon>
        <taxon>Chromatiales</taxon>
        <taxon>Sedimenticolaceae</taxon>
        <taxon>Thiolapillus</taxon>
    </lineage>
</organism>
<comment type="caution">
    <text evidence="2">The sequence shown here is derived from an EMBL/GenBank/DDBJ whole genome shotgun (WGS) entry which is preliminary data.</text>
</comment>
<evidence type="ECO:0000313" key="2">
    <source>
        <dbReference type="EMBL" id="HDK38321.1"/>
    </source>
</evidence>
<dbReference type="AlphaFoldDB" id="A0A831NYI2"/>
<name>A0A831NYI2_9GAMM</name>
<reference evidence="2" key="1">
    <citation type="journal article" date="2020" name="mSystems">
        <title>Genome- and Community-Level Interaction Insights into Carbon Utilization and Element Cycling Functions of Hydrothermarchaeota in Hydrothermal Sediment.</title>
        <authorList>
            <person name="Zhou Z."/>
            <person name="Liu Y."/>
            <person name="Xu W."/>
            <person name="Pan J."/>
            <person name="Luo Z.H."/>
            <person name="Li M."/>
        </authorList>
    </citation>
    <scope>NUCLEOTIDE SEQUENCE [LARGE SCALE GENOMIC DNA]</scope>
    <source>
        <strain evidence="2">HyVt-26</strain>
    </source>
</reference>
<dbReference type="GO" id="GO:0005975">
    <property type="term" value="P:carbohydrate metabolic process"/>
    <property type="evidence" value="ECO:0007669"/>
    <property type="project" value="InterPro"/>
</dbReference>
<feature type="domain" description="NodB homology" evidence="1">
    <location>
        <begin position="85"/>
        <end position="112"/>
    </location>
</feature>
<dbReference type="InterPro" id="IPR002509">
    <property type="entry name" value="NODB_dom"/>
</dbReference>
<dbReference type="SUPFAM" id="SSF88713">
    <property type="entry name" value="Glycoside hydrolase/deacetylase"/>
    <property type="match status" value="1"/>
</dbReference>
<dbReference type="EMBL" id="DRCV01000212">
    <property type="protein sequence ID" value="HDK38321.1"/>
    <property type="molecule type" value="Genomic_DNA"/>
</dbReference>
<evidence type="ECO:0000259" key="1">
    <source>
        <dbReference type="PROSITE" id="PS51677"/>
    </source>
</evidence>
<dbReference type="InterPro" id="IPR011330">
    <property type="entry name" value="Glyco_hydro/deAcase_b/a-brl"/>
</dbReference>
<sequence length="112" mass="13330">MSFSKQLKQSLRRRLSRLRRDQPALLGFLFHSIFVDQKEIDNGMVDPQQGITLEHMRRFIEHFLQAGYQFISPEHDLDFFSARKKYACITFDDGYFNNLRMLPILEQYSIPA</sequence>
<dbReference type="PROSITE" id="PS51677">
    <property type="entry name" value="NODB"/>
    <property type="match status" value="1"/>
</dbReference>
<accession>A0A831NYI2</accession>
<proteinExistence type="predicted"/>